<sequence>MLYSSIKHNNRALKYLSFAAAALALDYFIEGTPLVVTPNDEFAITFAITGLGPILITLTLCFMGIVVVITRSKHLSIYIGFLPLLVGIFSAVLNLIHNQGMVGFTAAGFIDLKFNPLAEFLTFFTSIIVVILFSDAFASQLRMTRLNPRILFIAVGAVMVAFSSPITYSARNAILFYLLNGLTLIGLIFLIIGTYLKNKEQHLLKKKELSTIPNNP</sequence>
<protein>
    <submittedName>
        <fullName evidence="2">Uncharacterized protein</fullName>
    </submittedName>
</protein>
<feature type="transmembrane region" description="Helical" evidence="1">
    <location>
        <begin position="117"/>
        <end position="138"/>
    </location>
</feature>
<name>A0A955LFX0_UNCKA</name>
<feature type="transmembrane region" description="Helical" evidence="1">
    <location>
        <begin position="12"/>
        <end position="30"/>
    </location>
</feature>
<feature type="transmembrane region" description="Helical" evidence="1">
    <location>
        <begin position="174"/>
        <end position="196"/>
    </location>
</feature>
<evidence type="ECO:0000256" key="1">
    <source>
        <dbReference type="SAM" id="Phobius"/>
    </source>
</evidence>
<comment type="caution">
    <text evidence="2">The sequence shown here is derived from an EMBL/GenBank/DDBJ whole genome shotgun (WGS) entry which is preliminary data.</text>
</comment>
<keyword evidence="1" id="KW-1133">Transmembrane helix</keyword>
<feature type="transmembrane region" description="Helical" evidence="1">
    <location>
        <begin position="42"/>
        <end position="68"/>
    </location>
</feature>
<proteinExistence type="predicted"/>
<organism evidence="2 3">
    <name type="scientific">candidate division WWE3 bacterium</name>
    <dbReference type="NCBI Taxonomy" id="2053526"/>
    <lineage>
        <taxon>Bacteria</taxon>
        <taxon>Katanobacteria</taxon>
    </lineage>
</organism>
<feature type="transmembrane region" description="Helical" evidence="1">
    <location>
        <begin position="75"/>
        <end position="97"/>
    </location>
</feature>
<gene>
    <name evidence="2" type="ORF">KC571_00300</name>
</gene>
<evidence type="ECO:0000313" key="3">
    <source>
        <dbReference type="Proteomes" id="UP000701698"/>
    </source>
</evidence>
<dbReference type="AlphaFoldDB" id="A0A955LFX0"/>
<feature type="transmembrane region" description="Helical" evidence="1">
    <location>
        <begin position="150"/>
        <end position="168"/>
    </location>
</feature>
<keyword evidence="1" id="KW-0812">Transmembrane</keyword>
<accession>A0A955LFX0</accession>
<dbReference type="Proteomes" id="UP000701698">
    <property type="component" value="Unassembled WGS sequence"/>
</dbReference>
<reference evidence="2" key="1">
    <citation type="submission" date="2020-04" db="EMBL/GenBank/DDBJ databases">
        <authorList>
            <person name="Zhang T."/>
        </authorList>
    </citation>
    <scope>NUCLEOTIDE SEQUENCE</scope>
    <source>
        <strain evidence="2">HKST-UBA01</strain>
    </source>
</reference>
<reference evidence="2" key="2">
    <citation type="journal article" date="2021" name="Microbiome">
        <title>Successional dynamics and alternative stable states in a saline activated sludge microbial community over 9 years.</title>
        <authorList>
            <person name="Wang Y."/>
            <person name="Ye J."/>
            <person name="Ju F."/>
            <person name="Liu L."/>
            <person name="Boyd J.A."/>
            <person name="Deng Y."/>
            <person name="Parks D.H."/>
            <person name="Jiang X."/>
            <person name="Yin X."/>
            <person name="Woodcroft B.J."/>
            <person name="Tyson G.W."/>
            <person name="Hugenholtz P."/>
            <person name="Polz M.F."/>
            <person name="Zhang T."/>
        </authorList>
    </citation>
    <scope>NUCLEOTIDE SEQUENCE</scope>
    <source>
        <strain evidence="2">HKST-UBA01</strain>
    </source>
</reference>
<dbReference type="EMBL" id="JAGQKX010000004">
    <property type="protein sequence ID" value="MCA9389824.1"/>
    <property type="molecule type" value="Genomic_DNA"/>
</dbReference>
<keyword evidence="1" id="KW-0472">Membrane</keyword>
<evidence type="ECO:0000313" key="2">
    <source>
        <dbReference type="EMBL" id="MCA9389824.1"/>
    </source>
</evidence>